<proteinExistence type="predicted"/>
<dbReference type="InterPro" id="IPR003954">
    <property type="entry name" value="RRM_euk-type"/>
</dbReference>
<dbReference type="Gene3D" id="3.30.70.330">
    <property type="match status" value="1"/>
</dbReference>
<gene>
    <name evidence="6" type="ORF">KP509_18G038200</name>
</gene>
<accession>A0A8T2SQW1</accession>
<evidence type="ECO:0000259" key="5">
    <source>
        <dbReference type="PROSITE" id="PS50102"/>
    </source>
</evidence>
<comment type="caution">
    <text evidence="6">The sequence shown here is derived from an EMBL/GenBank/DDBJ whole genome shotgun (WGS) entry which is preliminary data.</text>
</comment>
<keyword evidence="3" id="KW-0175">Coiled coil</keyword>
<dbReference type="InterPro" id="IPR052462">
    <property type="entry name" value="SLIRP/GR-RBP-like"/>
</dbReference>
<dbReference type="SMART" id="SM00360">
    <property type="entry name" value="RRM"/>
    <property type="match status" value="1"/>
</dbReference>
<dbReference type="PANTHER" id="PTHR48027">
    <property type="entry name" value="HETEROGENEOUS NUCLEAR RIBONUCLEOPROTEIN 87F-RELATED"/>
    <property type="match status" value="1"/>
</dbReference>
<dbReference type="PROSITE" id="PS50102">
    <property type="entry name" value="RRM"/>
    <property type="match status" value="1"/>
</dbReference>
<dbReference type="AlphaFoldDB" id="A0A8T2SQW1"/>
<dbReference type="Proteomes" id="UP000825935">
    <property type="component" value="Chromosome 18"/>
</dbReference>
<feature type="region of interest" description="Disordered" evidence="4">
    <location>
        <begin position="311"/>
        <end position="346"/>
    </location>
</feature>
<evidence type="ECO:0000256" key="1">
    <source>
        <dbReference type="ARBA" id="ARBA00022884"/>
    </source>
</evidence>
<dbReference type="InterPro" id="IPR012677">
    <property type="entry name" value="Nucleotide-bd_a/b_plait_sf"/>
</dbReference>
<dbReference type="SMART" id="SM00361">
    <property type="entry name" value="RRM_1"/>
    <property type="match status" value="1"/>
</dbReference>
<dbReference type="InterPro" id="IPR035979">
    <property type="entry name" value="RBD_domain_sf"/>
</dbReference>
<organism evidence="6 7">
    <name type="scientific">Ceratopteris richardii</name>
    <name type="common">Triangle waterfern</name>
    <dbReference type="NCBI Taxonomy" id="49495"/>
    <lineage>
        <taxon>Eukaryota</taxon>
        <taxon>Viridiplantae</taxon>
        <taxon>Streptophyta</taxon>
        <taxon>Embryophyta</taxon>
        <taxon>Tracheophyta</taxon>
        <taxon>Polypodiopsida</taxon>
        <taxon>Polypodiidae</taxon>
        <taxon>Polypodiales</taxon>
        <taxon>Pteridineae</taxon>
        <taxon>Pteridaceae</taxon>
        <taxon>Parkerioideae</taxon>
        <taxon>Ceratopteris</taxon>
    </lineage>
</organism>
<dbReference type="EMBL" id="CM035423">
    <property type="protein sequence ID" value="KAH7365622.1"/>
    <property type="molecule type" value="Genomic_DNA"/>
</dbReference>
<evidence type="ECO:0000256" key="4">
    <source>
        <dbReference type="SAM" id="MobiDB-lite"/>
    </source>
</evidence>
<dbReference type="InterPro" id="IPR000504">
    <property type="entry name" value="RRM_dom"/>
</dbReference>
<keyword evidence="7" id="KW-1185">Reference proteome</keyword>
<dbReference type="GO" id="GO:0003723">
    <property type="term" value="F:RNA binding"/>
    <property type="evidence" value="ECO:0007669"/>
    <property type="project" value="UniProtKB-UniRule"/>
</dbReference>
<name>A0A8T2SQW1_CERRI</name>
<protein>
    <recommendedName>
        <fullName evidence="5">RRM domain-containing protein</fullName>
    </recommendedName>
</protein>
<dbReference type="CDD" id="cd21608">
    <property type="entry name" value="RRM2_NsCP33_like"/>
    <property type="match status" value="1"/>
</dbReference>
<feature type="domain" description="RRM" evidence="5">
    <location>
        <begin position="7"/>
        <end position="85"/>
    </location>
</feature>
<feature type="compositionally biased region" description="Basic and acidic residues" evidence="4">
    <location>
        <begin position="91"/>
        <end position="120"/>
    </location>
</feature>
<sequence>MTMDDESSVYVGGLSFDTTEDILRDRFEEFGTVVAVKIIVDKDSGNSRGYGFITFTNPRSATKAINNMNGVSLDGRTIRVNEVTAKSGNRFGRDNARFAPARDRGRGRENRDFRLRDRGGNARQFSPPRNRRASPGAYRADRGRMPLYRHSSRSPEGRSLSRTPSPVGKQDRSSASLSPESSDRIQNADGVNKRNAKLFRRAEKEREDDLMKMKDDLVKANEKRDDLRKRLTSLEEENASKELQVVELRNKSQKLEESLSSAVLAAAQKHTQLLKLQRAFLRVRNCAEQLRSSENELQALIDDAAREGSMTGFDLHERRSGNLKSGPESDMGLRDDDDAGPVNIED</sequence>
<feature type="compositionally biased region" description="Acidic residues" evidence="4">
    <location>
        <begin position="335"/>
        <end position="346"/>
    </location>
</feature>
<dbReference type="SUPFAM" id="SSF54928">
    <property type="entry name" value="RNA-binding domain, RBD"/>
    <property type="match status" value="1"/>
</dbReference>
<evidence type="ECO:0000313" key="7">
    <source>
        <dbReference type="Proteomes" id="UP000825935"/>
    </source>
</evidence>
<dbReference type="Pfam" id="PF00076">
    <property type="entry name" value="RRM_1"/>
    <property type="match status" value="1"/>
</dbReference>
<dbReference type="OrthoDB" id="272703at2759"/>
<evidence type="ECO:0000256" key="3">
    <source>
        <dbReference type="SAM" id="Coils"/>
    </source>
</evidence>
<evidence type="ECO:0000256" key="2">
    <source>
        <dbReference type="PROSITE-ProRule" id="PRU00176"/>
    </source>
</evidence>
<dbReference type="InterPro" id="IPR048289">
    <property type="entry name" value="RRM2_NsCP33-like"/>
</dbReference>
<feature type="region of interest" description="Disordered" evidence="4">
    <location>
        <begin position="90"/>
        <end position="196"/>
    </location>
</feature>
<keyword evidence="1 2" id="KW-0694">RNA-binding</keyword>
<evidence type="ECO:0000313" key="6">
    <source>
        <dbReference type="EMBL" id="KAH7365622.1"/>
    </source>
</evidence>
<dbReference type="OMA" id="NERAYEH"/>
<feature type="coiled-coil region" evidence="3">
    <location>
        <begin position="210"/>
        <end position="258"/>
    </location>
</feature>
<reference evidence="6" key="1">
    <citation type="submission" date="2021-08" db="EMBL/GenBank/DDBJ databases">
        <title>WGS assembly of Ceratopteris richardii.</title>
        <authorList>
            <person name="Marchant D.B."/>
            <person name="Chen G."/>
            <person name="Jenkins J."/>
            <person name="Shu S."/>
            <person name="Leebens-Mack J."/>
            <person name="Grimwood J."/>
            <person name="Schmutz J."/>
            <person name="Soltis P."/>
            <person name="Soltis D."/>
            <person name="Chen Z.-H."/>
        </authorList>
    </citation>
    <scope>NUCLEOTIDE SEQUENCE</scope>
    <source>
        <strain evidence="6">Whitten #5841</strain>
        <tissue evidence="6">Leaf</tissue>
    </source>
</reference>